<proteinExistence type="predicted"/>
<evidence type="ECO:0000313" key="2">
    <source>
        <dbReference type="Proteomes" id="UP000627369"/>
    </source>
</evidence>
<comment type="caution">
    <text evidence="1">The sequence shown here is derived from an EMBL/GenBank/DDBJ whole genome shotgun (WGS) entry which is preliminary data.</text>
</comment>
<name>A0A919KNH6_9MICO</name>
<keyword evidence="2" id="KW-1185">Reference proteome</keyword>
<accession>A0A919KNH6</accession>
<organism evidence="1 2">
    <name type="scientific">Promicromonospora soli</name>
    <dbReference type="NCBI Taxonomy" id="2035533"/>
    <lineage>
        <taxon>Bacteria</taxon>
        <taxon>Bacillati</taxon>
        <taxon>Actinomycetota</taxon>
        <taxon>Actinomycetes</taxon>
        <taxon>Micrococcales</taxon>
        <taxon>Promicromonosporaceae</taxon>
        <taxon>Promicromonospora</taxon>
    </lineage>
</organism>
<reference evidence="1" key="1">
    <citation type="journal article" date="2014" name="Int. J. Syst. Evol. Microbiol.">
        <title>Complete genome sequence of Corynebacterium casei LMG S-19264T (=DSM 44701T), isolated from a smear-ripened cheese.</title>
        <authorList>
            <consortium name="US DOE Joint Genome Institute (JGI-PGF)"/>
            <person name="Walter F."/>
            <person name="Albersmeier A."/>
            <person name="Kalinowski J."/>
            <person name="Ruckert C."/>
        </authorList>
    </citation>
    <scope>NUCLEOTIDE SEQUENCE</scope>
    <source>
        <strain evidence="1">CGMCC 4.7398</strain>
    </source>
</reference>
<evidence type="ECO:0000313" key="1">
    <source>
        <dbReference type="EMBL" id="GHH67075.1"/>
    </source>
</evidence>
<protein>
    <recommendedName>
        <fullName evidence="3">DUF2332 domain-containing protein</fullName>
    </recommendedName>
</protein>
<dbReference type="EMBL" id="BNAS01000001">
    <property type="protein sequence ID" value="GHH67075.1"/>
    <property type="molecule type" value="Genomic_DNA"/>
</dbReference>
<dbReference type="InterPro" id="IPR011200">
    <property type="entry name" value="UCP012608"/>
</dbReference>
<dbReference type="Proteomes" id="UP000627369">
    <property type="component" value="Unassembled WGS sequence"/>
</dbReference>
<gene>
    <name evidence="1" type="ORF">GCM10017772_08120</name>
</gene>
<dbReference type="AlphaFoldDB" id="A0A919KNH6"/>
<dbReference type="Pfam" id="PF10094">
    <property type="entry name" value="DUF2332"/>
    <property type="match status" value="1"/>
</dbReference>
<sequence length="326" mass="34976">MTGMDTAAVYAQFAESQALNGGSPTYQDWARGVAADPELCSLLDGLPEPKRQPNLLFAAARLVGAPSGGWAGVRTWLLAAWPEVEREMRARATQTNEPRRCATLLPTLAAIDGPVALIEVGASAGLCLYPDRYSYVYTSPDGGRTRLDPADGPSAVVLPCTIEGPVPIRMPDVVWRAGIDLNPLDVRDPADLAWLEALVWPEHTDRIETLRAAAHVVAEDPPRLVTGNLLDALPDLVAAAPAEATVVVQNSAALYYLTPAELVTFEATMDELRRTRGAVWLSNEGWTVLPAVAARLPQGLSPQFILARDGEPVALTDPHGRSVRLL</sequence>
<reference evidence="1" key="2">
    <citation type="submission" date="2020-09" db="EMBL/GenBank/DDBJ databases">
        <authorList>
            <person name="Sun Q."/>
            <person name="Zhou Y."/>
        </authorList>
    </citation>
    <scope>NUCLEOTIDE SEQUENCE</scope>
    <source>
        <strain evidence="1">CGMCC 4.7398</strain>
    </source>
</reference>
<evidence type="ECO:0008006" key="3">
    <source>
        <dbReference type="Google" id="ProtNLM"/>
    </source>
</evidence>